<evidence type="ECO:0000256" key="2">
    <source>
        <dbReference type="SAM" id="SignalP"/>
    </source>
</evidence>
<dbReference type="HOGENOM" id="CLU_751918_0_0_0"/>
<proteinExistence type="predicted"/>
<gene>
    <name evidence="4" type="ORF">OSCT_2505</name>
</gene>
<dbReference type="STRING" id="765420.OSCT_2505"/>
<dbReference type="PANTHER" id="PTHR37507">
    <property type="entry name" value="SPORULATION PROTEIN YDCC"/>
    <property type="match status" value="1"/>
</dbReference>
<feature type="region of interest" description="Disordered" evidence="1">
    <location>
        <begin position="298"/>
        <end position="317"/>
    </location>
</feature>
<evidence type="ECO:0000259" key="3">
    <source>
        <dbReference type="Pfam" id="PF14285"/>
    </source>
</evidence>
<dbReference type="PANTHER" id="PTHR37507:SF2">
    <property type="entry name" value="SPORULATION PROTEIN YDCC"/>
    <property type="match status" value="1"/>
</dbReference>
<accession>E1IGQ4</accession>
<dbReference type="eggNOG" id="COG2834">
    <property type="taxonomic scope" value="Bacteria"/>
</dbReference>
<evidence type="ECO:0000256" key="1">
    <source>
        <dbReference type="SAM" id="MobiDB-lite"/>
    </source>
</evidence>
<dbReference type="InterPro" id="IPR025377">
    <property type="entry name" value="DUF4367"/>
</dbReference>
<dbReference type="Pfam" id="PF14285">
    <property type="entry name" value="DUF4367"/>
    <property type="match status" value="1"/>
</dbReference>
<evidence type="ECO:0000313" key="5">
    <source>
        <dbReference type="Proteomes" id="UP000054010"/>
    </source>
</evidence>
<evidence type="ECO:0000313" key="4">
    <source>
        <dbReference type="EMBL" id="EFO79641.1"/>
    </source>
</evidence>
<dbReference type="Proteomes" id="UP000054010">
    <property type="component" value="Unassembled WGS sequence"/>
</dbReference>
<protein>
    <recommendedName>
        <fullName evidence="3">DUF4367 domain-containing protein</fullName>
    </recommendedName>
</protein>
<reference evidence="4 5" key="1">
    <citation type="journal article" date="2011" name="J. Bacteriol.">
        <title>Draft genome sequence of the anoxygenic filamentous phototrophic bacterium Oscillochloris trichoides subsp. DG-6.</title>
        <authorList>
            <person name="Kuznetsov B.B."/>
            <person name="Ivanovsky R.N."/>
            <person name="Keppen O.I."/>
            <person name="Sukhacheva M.V."/>
            <person name="Bumazhkin B.K."/>
            <person name="Patutina E.O."/>
            <person name="Beletsky A.V."/>
            <person name="Mardanov A.V."/>
            <person name="Baslerov R.V."/>
            <person name="Panteleeva A.N."/>
            <person name="Kolganova T.V."/>
            <person name="Ravin N.V."/>
            <person name="Skryabin K.G."/>
        </authorList>
    </citation>
    <scope>NUCLEOTIDE SEQUENCE [LARGE SCALE GENOMIC DNA]</scope>
    <source>
        <strain evidence="4 5">DG-6</strain>
    </source>
</reference>
<feature type="domain" description="DUF4367" evidence="3">
    <location>
        <begin position="265"/>
        <end position="366"/>
    </location>
</feature>
<keyword evidence="2" id="KW-0732">Signal</keyword>
<dbReference type="InterPro" id="IPR029046">
    <property type="entry name" value="LolA/LolB/LppX"/>
</dbReference>
<comment type="caution">
    <text evidence="4">The sequence shown here is derived from an EMBL/GenBank/DDBJ whole genome shotgun (WGS) entry which is preliminary data.</text>
</comment>
<dbReference type="SUPFAM" id="SSF89392">
    <property type="entry name" value="Prokaryotic lipoproteins and lipoprotein localization factors"/>
    <property type="match status" value="1"/>
</dbReference>
<feature type="chain" id="PRO_5003147076" description="DUF4367 domain-containing protein" evidence="2">
    <location>
        <begin position="23"/>
        <end position="368"/>
    </location>
</feature>
<dbReference type="Gene3D" id="2.50.20.10">
    <property type="entry name" value="Lipoprotein localisation LolA/LolB/LppX"/>
    <property type="match status" value="1"/>
</dbReference>
<keyword evidence="5" id="KW-1185">Reference proteome</keyword>
<sequence>MLISLLISALLLGACSTQLPTAEEIVAKMEAARDSTNDLHATVAISFTSPEQSGNLVIEGWMQKLPAAEDGHPKARVRAQILEASQPEMVGALVVSDGEQFWIYSPNEKTVVTGTAAEMKEYAPNSPAGATVVLQDVIQQGLDAVNLEVLGEEQVAGKPTWKVKVTPSAETSANLKLDGIIEGMMWVDTELAMPLKLTLDASDFGNGSVEVRSIEVNAGVSADLFTFTPPADATVLQAADLIAEMAPKQATLDEARTSVSFTLREPSYLPAEMLLVEVRVVGTDTVIMNYKSESSSMSLVQSNGDMQDDREPPAGSNVQQITVRGQPATLITAEGQGSLLTWKEDGVTLLIAGKVTGEEAVQVAEGLR</sequence>
<dbReference type="InterPro" id="IPR052944">
    <property type="entry name" value="Sporulation_related"/>
</dbReference>
<dbReference type="AlphaFoldDB" id="E1IGQ4"/>
<name>E1IGQ4_9CHLR</name>
<feature type="signal peptide" evidence="2">
    <location>
        <begin position="1"/>
        <end position="22"/>
    </location>
</feature>
<dbReference type="EMBL" id="ADVR01000110">
    <property type="protein sequence ID" value="EFO79641.1"/>
    <property type="molecule type" value="Genomic_DNA"/>
</dbReference>
<organism evidence="4 5">
    <name type="scientific">Oscillochloris trichoides DG-6</name>
    <dbReference type="NCBI Taxonomy" id="765420"/>
    <lineage>
        <taxon>Bacteria</taxon>
        <taxon>Bacillati</taxon>
        <taxon>Chloroflexota</taxon>
        <taxon>Chloroflexia</taxon>
        <taxon>Chloroflexales</taxon>
        <taxon>Chloroflexineae</taxon>
        <taxon>Oscillochloridaceae</taxon>
        <taxon>Oscillochloris</taxon>
    </lineage>
</organism>